<dbReference type="EMBL" id="BAAATR010000005">
    <property type="protein sequence ID" value="GAA2236227.1"/>
    <property type="molecule type" value="Genomic_DNA"/>
</dbReference>
<feature type="compositionally biased region" description="Low complexity" evidence="1">
    <location>
        <begin position="173"/>
        <end position="189"/>
    </location>
</feature>
<dbReference type="Pfam" id="PF19493">
    <property type="entry name" value="Trypco1"/>
    <property type="match status" value="1"/>
</dbReference>
<keyword evidence="4" id="KW-1185">Reference proteome</keyword>
<name>A0ABP5QLC0_9ACTN</name>
<comment type="caution">
    <text evidence="3">The sequence shown here is derived from an EMBL/GenBank/DDBJ whole genome shotgun (WGS) entry which is preliminary data.</text>
</comment>
<sequence length="189" mass="19108">MLIRLRGPAEVGRIGDMSSFLEFAFTDGTSVMLHAFPATEPAAEPAPAPVPAPAPQGGLPPGMAGGRAVGRDTEGERSQEDGERRAGRVTRLAQGSLRSALRPLVPLLQEVHDTVAGVPDRPDTVSVEFGVRFGTDLKLAVVGGSGESSLKVSATWQLAPQPATGGTDGAGGAAVPPGSAAPSSVPSAR</sequence>
<gene>
    <name evidence="3" type="ORF">GCM10010430_16370</name>
</gene>
<reference evidence="4" key="1">
    <citation type="journal article" date="2019" name="Int. J. Syst. Evol. Microbiol.">
        <title>The Global Catalogue of Microorganisms (GCM) 10K type strain sequencing project: providing services to taxonomists for standard genome sequencing and annotation.</title>
        <authorList>
            <consortium name="The Broad Institute Genomics Platform"/>
            <consortium name="The Broad Institute Genome Sequencing Center for Infectious Disease"/>
            <person name="Wu L."/>
            <person name="Ma J."/>
        </authorList>
    </citation>
    <scope>NUCLEOTIDE SEQUENCE [LARGE SCALE GENOMIC DNA]</scope>
    <source>
        <strain evidence="4">JCM 7356</strain>
    </source>
</reference>
<organism evidence="3 4">
    <name type="scientific">Kitasatospora cystarginea</name>
    <dbReference type="NCBI Taxonomy" id="58350"/>
    <lineage>
        <taxon>Bacteria</taxon>
        <taxon>Bacillati</taxon>
        <taxon>Actinomycetota</taxon>
        <taxon>Actinomycetes</taxon>
        <taxon>Kitasatosporales</taxon>
        <taxon>Streptomycetaceae</taxon>
        <taxon>Kitasatospora</taxon>
    </lineage>
</organism>
<dbReference type="Proteomes" id="UP001500305">
    <property type="component" value="Unassembled WGS sequence"/>
</dbReference>
<feature type="domain" description="Trypsin-co-occurring" evidence="2">
    <location>
        <begin position="74"/>
        <end position="157"/>
    </location>
</feature>
<accession>A0ABP5QLC0</accession>
<dbReference type="InterPro" id="IPR045794">
    <property type="entry name" value="Trypco1"/>
</dbReference>
<feature type="compositionally biased region" description="Pro residues" evidence="1">
    <location>
        <begin position="44"/>
        <end position="54"/>
    </location>
</feature>
<protein>
    <recommendedName>
        <fullName evidence="2">Trypsin-co-occurring domain-containing protein</fullName>
    </recommendedName>
</protein>
<feature type="compositionally biased region" description="Gly residues" evidence="1">
    <location>
        <begin position="59"/>
        <end position="68"/>
    </location>
</feature>
<feature type="compositionally biased region" description="Basic and acidic residues" evidence="1">
    <location>
        <begin position="69"/>
        <end position="86"/>
    </location>
</feature>
<evidence type="ECO:0000313" key="3">
    <source>
        <dbReference type="EMBL" id="GAA2236227.1"/>
    </source>
</evidence>
<evidence type="ECO:0000313" key="4">
    <source>
        <dbReference type="Proteomes" id="UP001500305"/>
    </source>
</evidence>
<proteinExistence type="predicted"/>
<evidence type="ECO:0000259" key="2">
    <source>
        <dbReference type="Pfam" id="PF19493"/>
    </source>
</evidence>
<dbReference type="NCBIfam" id="NF041216">
    <property type="entry name" value="CU044_2847_fam"/>
    <property type="match status" value="1"/>
</dbReference>
<feature type="region of interest" description="Disordered" evidence="1">
    <location>
        <begin position="41"/>
        <end position="91"/>
    </location>
</feature>
<feature type="region of interest" description="Disordered" evidence="1">
    <location>
        <begin position="161"/>
        <end position="189"/>
    </location>
</feature>
<evidence type="ECO:0000256" key="1">
    <source>
        <dbReference type="SAM" id="MobiDB-lite"/>
    </source>
</evidence>